<evidence type="ECO:0000256" key="1">
    <source>
        <dbReference type="ARBA" id="ARBA00022679"/>
    </source>
</evidence>
<evidence type="ECO:0000313" key="7">
    <source>
        <dbReference type="EMBL" id="MCM1992308.1"/>
    </source>
</evidence>
<dbReference type="PANTHER" id="PTHR42681">
    <property type="entry name" value="MALONYL-COA-ACYL CARRIER PROTEIN TRANSACYLASE, MITOCHONDRIAL"/>
    <property type="match status" value="1"/>
</dbReference>
<keyword evidence="1 4" id="KW-0808">Transferase</keyword>
<feature type="domain" description="Malonyl-CoA:ACP transacylase (MAT)" evidence="6">
    <location>
        <begin position="7"/>
        <end position="311"/>
    </location>
</feature>
<dbReference type="InterPro" id="IPR004410">
    <property type="entry name" value="Malonyl_CoA-ACP_transAc_FabD"/>
</dbReference>
<dbReference type="PANTHER" id="PTHR42681:SF1">
    <property type="entry name" value="MALONYL-COA-ACYL CARRIER PROTEIN TRANSACYLASE, MITOCHONDRIAL"/>
    <property type="match status" value="1"/>
</dbReference>
<evidence type="ECO:0000256" key="4">
    <source>
        <dbReference type="PIRNR" id="PIRNR000446"/>
    </source>
</evidence>
<evidence type="ECO:0000259" key="6">
    <source>
        <dbReference type="SMART" id="SM00827"/>
    </source>
</evidence>
<dbReference type="InterPro" id="IPR014043">
    <property type="entry name" value="Acyl_transferase_dom"/>
</dbReference>
<dbReference type="GO" id="GO:0004314">
    <property type="term" value="F:[acyl-carrier-protein] S-malonyltransferase activity"/>
    <property type="evidence" value="ECO:0007669"/>
    <property type="project" value="UniProtKB-EC"/>
</dbReference>
<dbReference type="InterPro" id="IPR001227">
    <property type="entry name" value="Ac_transferase_dom_sf"/>
</dbReference>
<dbReference type="Proteomes" id="UP001056429">
    <property type="component" value="Unassembled WGS sequence"/>
</dbReference>
<reference evidence="7" key="2">
    <citation type="submission" date="2021-04" db="EMBL/GenBank/DDBJ databases">
        <authorList>
            <person name="Dong X."/>
        </authorList>
    </citation>
    <scope>NUCLEOTIDE SEQUENCE</scope>
    <source>
        <strain evidence="7">ZWT</strain>
    </source>
</reference>
<keyword evidence="2 4" id="KW-0012">Acyltransferase</keyword>
<dbReference type="SMART" id="SM00827">
    <property type="entry name" value="PKS_AT"/>
    <property type="match status" value="1"/>
</dbReference>
<comment type="caution">
    <text evidence="7">The sequence shown here is derived from an EMBL/GenBank/DDBJ whole genome shotgun (WGS) entry which is preliminary data.</text>
</comment>
<name>A0A9J6P7Q2_9CLOT</name>
<dbReference type="InterPro" id="IPR016036">
    <property type="entry name" value="Malonyl_transacylase_ACP-bd"/>
</dbReference>
<dbReference type="SUPFAM" id="SSF52151">
    <property type="entry name" value="FabD/lysophospholipase-like"/>
    <property type="match status" value="1"/>
</dbReference>
<dbReference type="EMBL" id="JAGSOJ010000005">
    <property type="protein sequence ID" value="MCM1992308.1"/>
    <property type="molecule type" value="Genomic_DNA"/>
</dbReference>
<dbReference type="Pfam" id="PF00698">
    <property type="entry name" value="Acyl_transf_1"/>
    <property type="match status" value="1"/>
</dbReference>
<dbReference type="InterPro" id="IPR050858">
    <property type="entry name" value="Mal-CoA-ACP_Trans/PKS_FabD"/>
</dbReference>
<sequence>MSKIALIFSGQGAQYAGMGKELYESIDECREVFDIADRELGLSIKDICFDGGDGKIDKTEYTQPAILTTSIAALRAFEKEGIEYHAVAGLSLGEYSALVSCGMISFEECVKLVRKRGLFMEEAVKDVDGTLAAIIGLDVDQVEELVNKAKEEDVLQISNLNCPKQIVIGGETAAIDRAVEIAKEMGAKRALKLNVSGPFHTKLLKEAAENLYNEMNNIEFKENSLPIYMNVNGEKLNSSDGIKEIMKLQVMSSVYWEKSIRNMINDGIDTFIEIGPGRVLSGFVKKVDRKLNCMNIEDLKTLENTLSKLRGE</sequence>
<dbReference type="Gene3D" id="3.30.70.250">
    <property type="entry name" value="Malonyl-CoA ACP transacylase, ACP-binding"/>
    <property type="match status" value="1"/>
</dbReference>
<dbReference type="PIRSF" id="PIRSF000446">
    <property type="entry name" value="Mct"/>
    <property type="match status" value="1"/>
</dbReference>
<feature type="active site" evidence="5">
    <location>
        <position position="200"/>
    </location>
</feature>
<evidence type="ECO:0000256" key="3">
    <source>
        <dbReference type="ARBA" id="ARBA00048462"/>
    </source>
</evidence>
<dbReference type="RefSeq" id="WP_250861465.1">
    <property type="nucleotide sequence ID" value="NZ_JAGSOJ010000005.1"/>
</dbReference>
<proteinExistence type="inferred from homology"/>
<dbReference type="AlphaFoldDB" id="A0A9J6P7Q2"/>
<reference evidence="7" key="1">
    <citation type="journal article" date="2021" name="mSystems">
        <title>Bacteria and Archaea Synergistically Convert Glycine Betaine to Biogenic Methane in the Formosa Cold Seep of the South China Sea.</title>
        <authorList>
            <person name="Li L."/>
            <person name="Zhang W."/>
            <person name="Zhang S."/>
            <person name="Song L."/>
            <person name="Sun Q."/>
            <person name="Zhang H."/>
            <person name="Xiang H."/>
            <person name="Dong X."/>
        </authorList>
    </citation>
    <scope>NUCLEOTIDE SEQUENCE</scope>
    <source>
        <strain evidence="7">ZWT</strain>
    </source>
</reference>
<dbReference type="FunFam" id="3.30.70.250:FF:000001">
    <property type="entry name" value="Malonyl CoA-acyl carrier protein transacylase"/>
    <property type="match status" value="1"/>
</dbReference>
<dbReference type="SUPFAM" id="SSF55048">
    <property type="entry name" value="Probable ACP-binding domain of malonyl-CoA ACP transacylase"/>
    <property type="match status" value="1"/>
</dbReference>
<dbReference type="InterPro" id="IPR024925">
    <property type="entry name" value="Malonyl_CoA-ACP_transAc"/>
</dbReference>
<accession>A0A9J6P7Q2</accession>
<comment type="catalytic activity">
    <reaction evidence="3 4">
        <text>holo-[ACP] + malonyl-CoA = malonyl-[ACP] + CoA</text>
        <dbReference type="Rhea" id="RHEA:41792"/>
        <dbReference type="Rhea" id="RHEA-COMP:9623"/>
        <dbReference type="Rhea" id="RHEA-COMP:9685"/>
        <dbReference type="ChEBI" id="CHEBI:57287"/>
        <dbReference type="ChEBI" id="CHEBI:57384"/>
        <dbReference type="ChEBI" id="CHEBI:64479"/>
        <dbReference type="ChEBI" id="CHEBI:78449"/>
        <dbReference type="EC" id="2.3.1.39"/>
    </reaction>
</comment>
<dbReference type="NCBIfam" id="TIGR00128">
    <property type="entry name" value="fabD"/>
    <property type="match status" value="1"/>
</dbReference>
<comment type="similarity">
    <text evidence="4">Belongs to the fabD family.</text>
</comment>
<evidence type="ECO:0000256" key="2">
    <source>
        <dbReference type="ARBA" id="ARBA00023315"/>
    </source>
</evidence>
<dbReference type="EC" id="2.3.1.39" evidence="4"/>
<keyword evidence="8" id="KW-1185">Reference proteome</keyword>
<dbReference type="GO" id="GO:0005829">
    <property type="term" value="C:cytosol"/>
    <property type="evidence" value="ECO:0007669"/>
    <property type="project" value="TreeGrafter"/>
</dbReference>
<dbReference type="Gene3D" id="3.40.366.10">
    <property type="entry name" value="Malonyl-Coenzyme A Acyl Carrier Protein, domain 2"/>
    <property type="match status" value="1"/>
</dbReference>
<gene>
    <name evidence="7" type="primary">fabD</name>
    <name evidence="7" type="ORF">KDK92_21500</name>
</gene>
<evidence type="ECO:0000313" key="8">
    <source>
        <dbReference type="Proteomes" id="UP001056429"/>
    </source>
</evidence>
<dbReference type="GO" id="GO:0006633">
    <property type="term" value="P:fatty acid biosynthetic process"/>
    <property type="evidence" value="ECO:0007669"/>
    <property type="project" value="TreeGrafter"/>
</dbReference>
<dbReference type="InterPro" id="IPR016035">
    <property type="entry name" value="Acyl_Trfase/lysoPLipase"/>
</dbReference>
<feature type="active site" evidence="5">
    <location>
        <position position="91"/>
    </location>
</feature>
<organism evidence="7 8">
    <name type="scientific">Oceanirhabdus seepicola</name>
    <dbReference type="NCBI Taxonomy" id="2828781"/>
    <lineage>
        <taxon>Bacteria</taxon>
        <taxon>Bacillati</taxon>
        <taxon>Bacillota</taxon>
        <taxon>Clostridia</taxon>
        <taxon>Eubacteriales</taxon>
        <taxon>Clostridiaceae</taxon>
        <taxon>Oceanirhabdus</taxon>
    </lineage>
</organism>
<protein>
    <recommendedName>
        <fullName evidence="4">Malonyl CoA-acyl carrier protein transacylase</fullName>
        <ecNumber evidence="4">2.3.1.39</ecNumber>
    </recommendedName>
</protein>
<evidence type="ECO:0000256" key="5">
    <source>
        <dbReference type="PIRSR" id="PIRSR000446-1"/>
    </source>
</evidence>